<comment type="cofactor">
    <cofactor evidence="1">
        <name>Mg(2+)</name>
        <dbReference type="ChEBI" id="CHEBI:18420"/>
    </cofactor>
</comment>
<evidence type="ECO:0000259" key="17">
    <source>
        <dbReference type="SMART" id="SM00477"/>
    </source>
</evidence>
<dbReference type="GO" id="GO:0046983">
    <property type="term" value="F:protein dimerization activity"/>
    <property type="evidence" value="ECO:0007669"/>
    <property type="project" value="InterPro"/>
</dbReference>
<evidence type="ECO:0000313" key="19">
    <source>
        <dbReference type="EMBL" id="CAD7438112.1"/>
    </source>
</evidence>
<dbReference type="PROSITE" id="PS01070">
    <property type="entry name" value="NUCLEASE_NON_SPEC"/>
    <property type="match status" value="1"/>
</dbReference>
<dbReference type="SMART" id="SM00477">
    <property type="entry name" value="NUC"/>
    <property type="match status" value="1"/>
</dbReference>
<dbReference type="SUPFAM" id="SSF54060">
    <property type="entry name" value="His-Me finger endonucleases"/>
    <property type="match status" value="1"/>
</dbReference>
<keyword evidence="7" id="KW-0378">Hydrolase</keyword>
<dbReference type="Pfam" id="PF05699">
    <property type="entry name" value="Dimer_Tnp_hAT"/>
    <property type="match status" value="1"/>
</dbReference>
<evidence type="ECO:0000256" key="5">
    <source>
        <dbReference type="ARBA" id="ARBA00022723"/>
    </source>
</evidence>
<dbReference type="GO" id="GO:0005634">
    <property type="term" value="C:nucleus"/>
    <property type="evidence" value="ECO:0007669"/>
    <property type="project" value="TreeGrafter"/>
</dbReference>
<dbReference type="PANTHER" id="PTHR13966:SF5">
    <property type="entry name" value="ENDONUCLEASE G, MITOCHONDRIAL"/>
    <property type="match status" value="1"/>
</dbReference>
<dbReference type="InterPro" id="IPR001604">
    <property type="entry name" value="Endo_G_ENPP1-like_dom"/>
</dbReference>
<dbReference type="CDD" id="cd00091">
    <property type="entry name" value="NUC"/>
    <property type="match status" value="1"/>
</dbReference>
<dbReference type="GO" id="GO:0006309">
    <property type="term" value="P:apoptotic DNA fragmentation"/>
    <property type="evidence" value="ECO:0007669"/>
    <property type="project" value="TreeGrafter"/>
</dbReference>
<comment type="similarity">
    <text evidence="3">Belongs to the DNA/RNA non-specific endonuclease family.</text>
</comment>
<gene>
    <name evidence="19" type="ORF">TBIB3V08_LOCUS709</name>
</gene>
<feature type="binding site" evidence="14">
    <location>
        <position position="425"/>
    </location>
    <ligand>
        <name>Mg(2+)</name>
        <dbReference type="ChEBI" id="CHEBI:18420"/>
        <note>catalytic</note>
    </ligand>
</feature>
<evidence type="ECO:0000256" key="2">
    <source>
        <dbReference type="ARBA" id="ARBA00004173"/>
    </source>
</evidence>
<keyword evidence="11" id="KW-1015">Disulfide bond</keyword>
<dbReference type="InterPro" id="IPR044925">
    <property type="entry name" value="His-Me_finger_sf"/>
</dbReference>
<reference evidence="19" key="1">
    <citation type="submission" date="2020-11" db="EMBL/GenBank/DDBJ databases">
        <authorList>
            <person name="Tran Van P."/>
        </authorList>
    </citation>
    <scope>NUCLEOTIDE SEQUENCE</scope>
</reference>
<evidence type="ECO:0000256" key="14">
    <source>
        <dbReference type="PIRSR" id="PIRSR640255-2"/>
    </source>
</evidence>
<evidence type="ECO:0000256" key="10">
    <source>
        <dbReference type="ARBA" id="ARBA00023128"/>
    </source>
</evidence>
<dbReference type="FunFam" id="3.40.570.10:FF:000002">
    <property type="entry name" value="Endonuclease G, mitochondrial"/>
    <property type="match status" value="1"/>
</dbReference>
<feature type="domain" description="DNA/RNA non-specific endonuclease/pyrophosphatase/phosphodiesterase" evidence="18">
    <location>
        <begin position="327"/>
        <end position="538"/>
    </location>
</feature>
<sequence>MEGDSDLETVPSQQSLGKGPETSSRVSEDVKYCIDKVKETISQLKDARNDFEDTYRKLEDDDNVEAPKKRRREDDSLNPRNKYVRLYNEIIDTMVGQMELRLSDFSDKTVTEIMKFLEETDLAKEAFQETYKLCCLVSTIPVSTSTVERTFSCLKRIKTTVRNTQCENRLSTLSLLSVEKVLLDELQSQKSFYDAVINKFIQKDCLHSISKKQSAIILHRMAWKTSFQVTTLLGASIGSWFVGYSFQKTPHKSHFCSSCDDALFAESFCGRKHFPALPIFGSVSAASPIEKKLTSSEENAVPHVPSTTNRVSQIMRFGFPGLENVRSFDDYVLSYDRRNRVAYWVFEHLTKESVASNDAVDRAKCEFTEDSSLHPFFRSNNSDYKGSGFDRGHLAAAGNHRLNQRHVDQTFLLSNMAPQVGRGFNRDSWNTLEKHVRKLTKKYINVYVCTGPLYLPRKEADGKTYVKYQVIGASNVAVPTHFFKVVVGETDSKELEMEAYVMPNQIIQDKTPITVFQVPPESIERAAGLLFFDRISRDKIKKINGREIKS</sequence>
<dbReference type="Pfam" id="PF01223">
    <property type="entry name" value="Endonuclease_NS"/>
    <property type="match status" value="1"/>
</dbReference>
<dbReference type="GO" id="GO:0005743">
    <property type="term" value="C:mitochondrial inner membrane"/>
    <property type="evidence" value="ECO:0007669"/>
    <property type="project" value="TreeGrafter"/>
</dbReference>
<evidence type="ECO:0000256" key="3">
    <source>
        <dbReference type="ARBA" id="ARBA00010052"/>
    </source>
</evidence>
<name>A0A7R9ENI2_9NEOP</name>
<feature type="coiled-coil region" evidence="15">
    <location>
        <begin position="34"/>
        <end position="61"/>
    </location>
</feature>
<dbReference type="InterPro" id="IPR020821">
    <property type="entry name" value="ENPP1-3/EXOG-like_nuc-like"/>
</dbReference>
<organism evidence="19">
    <name type="scientific">Timema bartmani</name>
    <dbReference type="NCBI Taxonomy" id="61472"/>
    <lineage>
        <taxon>Eukaryota</taxon>
        <taxon>Metazoa</taxon>
        <taxon>Ecdysozoa</taxon>
        <taxon>Arthropoda</taxon>
        <taxon>Hexapoda</taxon>
        <taxon>Insecta</taxon>
        <taxon>Pterygota</taxon>
        <taxon>Neoptera</taxon>
        <taxon>Polyneoptera</taxon>
        <taxon>Phasmatodea</taxon>
        <taxon>Timematodea</taxon>
        <taxon>Timematoidea</taxon>
        <taxon>Timematidae</taxon>
        <taxon>Timema</taxon>
    </lineage>
</organism>
<feature type="compositionally biased region" description="Polar residues" evidence="16">
    <location>
        <begin position="10"/>
        <end position="25"/>
    </location>
</feature>
<keyword evidence="6" id="KW-0255">Endonuclease</keyword>
<protein>
    <recommendedName>
        <fullName evidence="12">Endonuclease G, mitochondrial</fullName>
    </recommendedName>
</protein>
<dbReference type="AlphaFoldDB" id="A0A7R9ENI2"/>
<evidence type="ECO:0000256" key="7">
    <source>
        <dbReference type="ARBA" id="ARBA00022801"/>
    </source>
</evidence>
<evidence type="ECO:0000259" key="18">
    <source>
        <dbReference type="SMART" id="SM00892"/>
    </source>
</evidence>
<keyword evidence="5 14" id="KW-0479">Metal-binding</keyword>
<evidence type="ECO:0000256" key="1">
    <source>
        <dbReference type="ARBA" id="ARBA00001946"/>
    </source>
</evidence>
<dbReference type="GO" id="GO:0000014">
    <property type="term" value="F:single-stranded DNA endodeoxyribonuclease activity"/>
    <property type="evidence" value="ECO:0007669"/>
    <property type="project" value="TreeGrafter"/>
</dbReference>
<keyword evidence="9" id="KW-0809">Transit peptide</keyword>
<accession>A0A7R9ENI2</accession>
<dbReference type="Gene3D" id="3.40.570.10">
    <property type="entry name" value="Extracellular Endonuclease, subunit A"/>
    <property type="match status" value="1"/>
</dbReference>
<keyword evidence="8" id="KW-0460">Magnesium</keyword>
<evidence type="ECO:0000256" key="15">
    <source>
        <dbReference type="SAM" id="Coils"/>
    </source>
</evidence>
<dbReference type="InterPro" id="IPR044929">
    <property type="entry name" value="DNA/RNA_non-sp_Endonuclease_sf"/>
</dbReference>
<evidence type="ECO:0000256" key="16">
    <source>
        <dbReference type="SAM" id="MobiDB-lite"/>
    </source>
</evidence>
<feature type="active site" description="Proton acceptor" evidence="13">
    <location>
        <position position="393"/>
    </location>
</feature>
<keyword evidence="10" id="KW-0496">Mitochondrion</keyword>
<dbReference type="GO" id="GO:0046872">
    <property type="term" value="F:metal ion binding"/>
    <property type="evidence" value="ECO:0007669"/>
    <property type="project" value="UniProtKB-KW"/>
</dbReference>
<feature type="region of interest" description="Disordered" evidence="16">
    <location>
        <begin position="1"/>
        <end position="29"/>
    </location>
</feature>
<evidence type="ECO:0000256" key="6">
    <source>
        <dbReference type="ARBA" id="ARBA00022759"/>
    </source>
</evidence>
<evidence type="ECO:0000256" key="8">
    <source>
        <dbReference type="ARBA" id="ARBA00022842"/>
    </source>
</evidence>
<evidence type="ECO:0000256" key="11">
    <source>
        <dbReference type="ARBA" id="ARBA00023157"/>
    </source>
</evidence>
<evidence type="ECO:0000256" key="9">
    <source>
        <dbReference type="ARBA" id="ARBA00022946"/>
    </source>
</evidence>
<dbReference type="GO" id="GO:0004521">
    <property type="term" value="F:RNA endonuclease activity"/>
    <property type="evidence" value="ECO:0007669"/>
    <property type="project" value="TreeGrafter"/>
</dbReference>
<dbReference type="EMBL" id="OD564381">
    <property type="protein sequence ID" value="CAD7438112.1"/>
    <property type="molecule type" value="Genomic_DNA"/>
</dbReference>
<evidence type="ECO:0000256" key="12">
    <source>
        <dbReference type="ARBA" id="ARBA00068872"/>
    </source>
</evidence>
<dbReference type="GO" id="GO:0003676">
    <property type="term" value="F:nucleic acid binding"/>
    <property type="evidence" value="ECO:0007669"/>
    <property type="project" value="InterPro"/>
</dbReference>
<dbReference type="InterPro" id="IPR018524">
    <property type="entry name" value="DNA/RNA_endonuclease_AS"/>
</dbReference>
<comment type="subcellular location">
    <subcellularLocation>
        <location evidence="2">Mitochondrion</location>
    </subcellularLocation>
</comment>
<dbReference type="InterPro" id="IPR008906">
    <property type="entry name" value="HATC_C_dom"/>
</dbReference>
<keyword evidence="4" id="KW-0540">Nuclease</keyword>
<evidence type="ECO:0000256" key="13">
    <source>
        <dbReference type="PIRSR" id="PIRSR640255-1"/>
    </source>
</evidence>
<proteinExistence type="inferred from homology"/>
<evidence type="ECO:0000256" key="4">
    <source>
        <dbReference type="ARBA" id="ARBA00022722"/>
    </source>
</evidence>
<dbReference type="InterPro" id="IPR040255">
    <property type="entry name" value="Non-specific_endonuclease"/>
</dbReference>
<dbReference type="SMART" id="SM00892">
    <property type="entry name" value="Endonuclease_NS"/>
    <property type="match status" value="1"/>
</dbReference>
<keyword evidence="15" id="KW-0175">Coiled coil</keyword>
<dbReference type="PANTHER" id="PTHR13966">
    <property type="entry name" value="ENDONUCLEASE RELATED"/>
    <property type="match status" value="1"/>
</dbReference>
<feature type="domain" description="ENPP1-3/EXOG-like endonuclease/phosphodiesterase" evidence="17">
    <location>
        <begin position="328"/>
        <end position="538"/>
    </location>
</feature>